<protein>
    <recommendedName>
        <fullName evidence="1">LysR substrate-binding domain-containing protein</fullName>
    </recommendedName>
</protein>
<proteinExistence type="predicted"/>
<dbReference type="SUPFAM" id="SSF53850">
    <property type="entry name" value="Periplasmic binding protein-like II"/>
    <property type="match status" value="1"/>
</dbReference>
<reference evidence="2" key="1">
    <citation type="submission" date="2018-05" db="EMBL/GenBank/DDBJ databases">
        <authorList>
            <person name="Lanie J.A."/>
            <person name="Ng W.-L."/>
            <person name="Kazmierczak K.M."/>
            <person name="Andrzejewski T.M."/>
            <person name="Davidsen T.M."/>
            <person name="Wayne K.J."/>
            <person name="Tettelin H."/>
            <person name="Glass J.I."/>
            <person name="Rusch D."/>
            <person name="Podicherti R."/>
            <person name="Tsui H.-C.T."/>
            <person name="Winkler M.E."/>
        </authorList>
    </citation>
    <scope>NUCLEOTIDE SEQUENCE</scope>
</reference>
<organism evidence="2">
    <name type="scientific">marine metagenome</name>
    <dbReference type="NCBI Taxonomy" id="408172"/>
    <lineage>
        <taxon>unclassified sequences</taxon>
        <taxon>metagenomes</taxon>
        <taxon>ecological metagenomes</taxon>
    </lineage>
</organism>
<dbReference type="Gene3D" id="3.40.190.290">
    <property type="match status" value="1"/>
</dbReference>
<name>A0A383F6G8_9ZZZZ</name>
<feature type="domain" description="LysR substrate-binding" evidence="1">
    <location>
        <begin position="4"/>
        <end position="139"/>
    </location>
</feature>
<dbReference type="AlphaFoldDB" id="A0A383F6G8"/>
<dbReference type="EMBL" id="UINC01231934">
    <property type="protein sequence ID" value="SVE64686.1"/>
    <property type="molecule type" value="Genomic_DNA"/>
</dbReference>
<accession>A0A383F6G8</accession>
<dbReference type="InterPro" id="IPR050950">
    <property type="entry name" value="HTH-type_LysR_regulators"/>
</dbReference>
<gene>
    <name evidence="2" type="ORF">METZ01_LOCUS517540</name>
</gene>
<dbReference type="CDD" id="cd05466">
    <property type="entry name" value="PBP2_LTTR_substrate"/>
    <property type="match status" value="1"/>
</dbReference>
<sequence>AQITVLDFRTDNLAVVCSPEHHLAESNTIGIADINGEKFVGFEKGIPTRLALDRVFSENNISVQYVAELDNIEMVKRLVEVGAGIALIPEKSCVHELQTGTLVKADLSDRGLTRPIGIIHRTGKHFSPAAEKFIEYMQADRPAAGGQAAAR</sequence>
<evidence type="ECO:0000259" key="1">
    <source>
        <dbReference type="Pfam" id="PF03466"/>
    </source>
</evidence>
<dbReference type="PANTHER" id="PTHR30419">
    <property type="entry name" value="HTH-TYPE TRANSCRIPTIONAL REGULATOR YBHD"/>
    <property type="match status" value="1"/>
</dbReference>
<dbReference type="Pfam" id="PF03466">
    <property type="entry name" value="LysR_substrate"/>
    <property type="match status" value="1"/>
</dbReference>
<evidence type="ECO:0000313" key="2">
    <source>
        <dbReference type="EMBL" id="SVE64686.1"/>
    </source>
</evidence>
<dbReference type="GO" id="GO:0005829">
    <property type="term" value="C:cytosol"/>
    <property type="evidence" value="ECO:0007669"/>
    <property type="project" value="TreeGrafter"/>
</dbReference>
<dbReference type="PANTHER" id="PTHR30419:SF8">
    <property type="entry name" value="NITROGEN ASSIMILATION TRANSCRIPTIONAL ACTIVATOR-RELATED"/>
    <property type="match status" value="1"/>
</dbReference>
<dbReference type="GO" id="GO:0006355">
    <property type="term" value="P:regulation of DNA-templated transcription"/>
    <property type="evidence" value="ECO:0007669"/>
    <property type="project" value="TreeGrafter"/>
</dbReference>
<feature type="non-terminal residue" evidence="2">
    <location>
        <position position="1"/>
    </location>
</feature>
<dbReference type="InterPro" id="IPR005119">
    <property type="entry name" value="LysR_subst-bd"/>
</dbReference>